<dbReference type="PANTHER" id="PTHR33877">
    <property type="entry name" value="SLL1193 PROTEIN"/>
    <property type="match status" value="1"/>
</dbReference>
<dbReference type="AlphaFoldDB" id="A0A832A2T1"/>
<gene>
    <name evidence="2" type="ORF">ENS06_00235</name>
</gene>
<name>A0A832A2T1_9BACT</name>
<dbReference type="SMART" id="SM00507">
    <property type="entry name" value="HNHc"/>
    <property type="match status" value="1"/>
</dbReference>
<dbReference type="InterPro" id="IPR029471">
    <property type="entry name" value="HNH_5"/>
</dbReference>
<comment type="caution">
    <text evidence="2">The sequence shown here is derived from an EMBL/GenBank/DDBJ whole genome shotgun (WGS) entry which is preliminary data.</text>
</comment>
<dbReference type="InterPro" id="IPR003615">
    <property type="entry name" value="HNH_nuc"/>
</dbReference>
<dbReference type="InterPro" id="IPR052892">
    <property type="entry name" value="NA-targeting_endonuclease"/>
</dbReference>
<evidence type="ECO:0000259" key="1">
    <source>
        <dbReference type="SMART" id="SM00507"/>
    </source>
</evidence>
<dbReference type="PANTHER" id="PTHR33877:SF1">
    <property type="entry name" value="TYPE IV METHYL-DIRECTED RESTRICTION ENZYME ECOKMCRA"/>
    <property type="match status" value="1"/>
</dbReference>
<sequence>MTRDTLAEPFIVTVSLEQIRREKEKARALRKTQWWQRQLAKGRCHYCGKAVPPKELTMDHVVPLVRGGRTTKGNVVPCCKDCNNKKKYLLPVEWAEYLTRCAETASR</sequence>
<organism evidence="2">
    <name type="scientific">Desulfacinum infernum</name>
    <dbReference type="NCBI Taxonomy" id="35837"/>
    <lineage>
        <taxon>Bacteria</taxon>
        <taxon>Pseudomonadati</taxon>
        <taxon>Thermodesulfobacteriota</taxon>
        <taxon>Syntrophobacteria</taxon>
        <taxon>Syntrophobacterales</taxon>
        <taxon>Syntrophobacteraceae</taxon>
        <taxon>Desulfacinum</taxon>
    </lineage>
</organism>
<evidence type="ECO:0000313" key="2">
    <source>
        <dbReference type="EMBL" id="HFK95734.1"/>
    </source>
</evidence>
<feature type="domain" description="HNH nuclease" evidence="1">
    <location>
        <begin position="33"/>
        <end position="84"/>
    </location>
</feature>
<dbReference type="EMBL" id="DSTK01000004">
    <property type="protein sequence ID" value="HFK95734.1"/>
    <property type="molecule type" value="Genomic_DNA"/>
</dbReference>
<dbReference type="Pfam" id="PF14279">
    <property type="entry name" value="HNH_5"/>
    <property type="match status" value="1"/>
</dbReference>
<accession>A0A832A2T1</accession>
<dbReference type="Gene3D" id="1.10.30.50">
    <property type="match status" value="1"/>
</dbReference>
<keyword evidence="2" id="KW-0540">Nuclease</keyword>
<keyword evidence="2" id="KW-0255">Endonuclease</keyword>
<dbReference type="CDD" id="cd00085">
    <property type="entry name" value="HNHc"/>
    <property type="match status" value="1"/>
</dbReference>
<reference evidence="2" key="1">
    <citation type="journal article" date="2020" name="mSystems">
        <title>Genome- and Community-Level Interaction Insights into Carbon Utilization and Element Cycling Functions of Hydrothermarchaeota in Hydrothermal Sediment.</title>
        <authorList>
            <person name="Zhou Z."/>
            <person name="Liu Y."/>
            <person name="Xu W."/>
            <person name="Pan J."/>
            <person name="Luo Z.H."/>
            <person name="Li M."/>
        </authorList>
    </citation>
    <scope>NUCLEOTIDE SEQUENCE [LARGE SCALE GENOMIC DNA]</scope>
    <source>
        <strain evidence="2">SpSt-456</strain>
    </source>
</reference>
<keyword evidence="2" id="KW-0378">Hydrolase</keyword>
<dbReference type="GO" id="GO:0004519">
    <property type="term" value="F:endonuclease activity"/>
    <property type="evidence" value="ECO:0007669"/>
    <property type="project" value="UniProtKB-KW"/>
</dbReference>
<protein>
    <submittedName>
        <fullName evidence="2">HNH endonuclease</fullName>
    </submittedName>
</protein>
<proteinExistence type="predicted"/>